<reference evidence="2 3" key="1">
    <citation type="submission" date="2017-05" db="EMBL/GenBank/DDBJ databases">
        <title>Comparative genomic and metabolic analysis of manganese-oxidizing mechanisms in Celeribater manganoxidans DY25T: its adaption to the environment of polymetallic nodule.</title>
        <authorList>
            <person name="Wang X."/>
        </authorList>
    </citation>
    <scope>NUCLEOTIDE SEQUENCE [LARGE SCALE GENOMIC DNA]</scope>
    <source>
        <strain evidence="2 3">DY25</strain>
        <plasmid evidence="3">pdy25-d</plasmid>
    </source>
</reference>
<protein>
    <recommendedName>
        <fullName evidence="4">Secreted protein</fullName>
    </recommendedName>
</protein>
<evidence type="ECO:0008006" key="4">
    <source>
        <dbReference type="Google" id="ProtNLM"/>
    </source>
</evidence>
<accession>A0A291M5C6</accession>
<feature type="chain" id="PRO_5012493950" description="Secreted protein" evidence="1">
    <location>
        <begin position="21"/>
        <end position="107"/>
    </location>
</feature>
<feature type="signal peptide" evidence="1">
    <location>
        <begin position="1"/>
        <end position="20"/>
    </location>
</feature>
<dbReference type="AlphaFoldDB" id="A0A291M5C6"/>
<dbReference type="EMBL" id="CP021408">
    <property type="protein sequence ID" value="ATI43935.1"/>
    <property type="molecule type" value="Genomic_DNA"/>
</dbReference>
<keyword evidence="1" id="KW-0732">Signal</keyword>
<keyword evidence="3" id="KW-1185">Reference proteome</keyword>
<evidence type="ECO:0000313" key="3">
    <source>
        <dbReference type="Proteomes" id="UP000219050"/>
    </source>
</evidence>
<keyword evidence="2" id="KW-0614">Plasmid</keyword>
<sequence>MKTLILSTAFLSLVSAPVVAEAVVQAPVTALEIAQAANACPGQQISEASFTVTNSVRVVCKPAAPRVTNQSTPLVGQLGSYGPILGLAAAGAAIAVISSNGSTSGTN</sequence>
<evidence type="ECO:0000256" key="1">
    <source>
        <dbReference type="SAM" id="SignalP"/>
    </source>
</evidence>
<evidence type="ECO:0000313" key="2">
    <source>
        <dbReference type="EMBL" id="ATI43935.1"/>
    </source>
</evidence>
<geneLocation type="plasmid" evidence="3">
    <name>pdy25-d</name>
</geneLocation>
<dbReference type="KEGG" id="cmag:CBW24_17480"/>
<name>A0A291M5C6_9RHOB</name>
<gene>
    <name evidence="2" type="ORF">CBW24_17480</name>
</gene>
<dbReference type="RefSeq" id="WP_097374555.1">
    <property type="nucleotide sequence ID" value="NZ_CP021408.1"/>
</dbReference>
<organism evidence="2 3">
    <name type="scientific">Pacificitalea manganoxidans</name>
    <dbReference type="NCBI Taxonomy" id="1411902"/>
    <lineage>
        <taxon>Bacteria</taxon>
        <taxon>Pseudomonadati</taxon>
        <taxon>Pseudomonadota</taxon>
        <taxon>Alphaproteobacteria</taxon>
        <taxon>Rhodobacterales</taxon>
        <taxon>Paracoccaceae</taxon>
        <taxon>Pacificitalea</taxon>
    </lineage>
</organism>
<dbReference type="Proteomes" id="UP000219050">
    <property type="component" value="Plasmid pDY25-D"/>
</dbReference>
<proteinExistence type="predicted"/>